<comment type="caution">
    <text evidence="2">The sequence shown here is derived from an EMBL/GenBank/DDBJ whole genome shotgun (WGS) entry which is preliminary data.</text>
</comment>
<feature type="region of interest" description="Disordered" evidence="1">
    <location>
        <begin position="7"/>
        <end position="34"/>
    </location>
</feature>
<dbReference type="AlphaFoldDB" id="A0A8J5SHY6"/>
<name>A0A8J5SHY6_ZIZPA</name>
<dbReference type="Proteomes" id="UP000729402">
    <property type="component" value="Unassembled WGS sequence"/>
</dbReference>
<feature type="compositionally biased region" description="Basic and acidic residues" evidence="1">
    <location>
        <begin position="12"/>
        <end position="23"/>
    </location>
</feature>
<evidence type="ECO:0000256" key="1">
    <source>
        <dbReference type="SAM" id="MobiDB-lite"/>
    </source>
</evidence>
<evidence type="ECO:0000313" key="2">
    <source>
        <dbReference type="EMBL" id="KAG8064132.1"/>
    </source>
</evidence>
<gene>
    <name evidence="2" type="ORF">GUJ93_ZPchr0004g39418</name>
</gene>
<accession>A0A8J5SHY6</accession>
<keyword evidence="3" id="KW-1185">Reference proteome</keyword>
<evidence type="ECO:0000313" key="3">
    <source>
        <dbReference type="Proteomes" id="UP000729402"/>
    </source>
</evidence>
<dbReference type="EMBL" id="JAAALK010000285">
    <property type="protein sequence ID" value="KAG8064132.1"/>
    <property type="molecule type" value="Genomic_DNA"/>
</dbReference>
<organism evidence="2 3">
    <name type="scientific">Zizania palustris</name>
    <name type="common">Northern wild rice</name>
    <dbReference type="NCBI Taxonomy" id="103762"/>
    <lineage>
        <taxon>Eukaryota</taxon>
        <taxon>Viridiplantae</taxon>
        <taxon>Streptophyta</taxon>
        <taxon>Embryophyta</taxon>
        <taxon>Tracheophyta</taxon>
        <taxon>Spermatophyta</taxon>
        <taxon>Magnoliopsida</taxon>
        <taxon>Liliopsida</taxon>
        <taxon>Poales</taxon>
        <taxon>Poaceae</taxon>
        <taxon>BOP clade</taxon>
        <taxon>Oryzoideae</taxon>
        <taxon>Oryzeae</taxon>
        <taxon>Zizaniinae</taxon>
        <taxon>Zizania</taxon>
    </lineage>
</organism>
<reference evidence="2" key="2">
    <citation type="submission" date="2021-02" db="EMBL/GenBank/DDBJ databases">
        <authorList>
            <person name="Kimball J.A."/>
            <person name="Haas M.W."/>
            <person name="Macchietto M."/>
            <person name="Kono T."/>
            <person name="Duquette J."/>
            <person name="Shao M."/>
        </authorList>
    </citation>
    <scope>NUCLEOTIDE SEQUENCE</scope>
    <source>
        <tissue evidence="2">Fresh leaf tissue</tissue>
    </source>
</reference>
<protein>
    <submittedName>
        <fullName evidence="2">Uncharacterized protein</fullName>
    </submittedName>
</protein>
<sequence length="104" mass="11665">MLLLAWAGAGEESGKAKTDGETFHRRRNSRNPRVGTGRFGRVLVLRRRETYPPSTVLADGDLGLQTYPVGYHPKHPLRRGIEIWRYLLRLAWKSGIVGGGDVLL</sequence>
<reference evidence="2" key="1">
    <citation type="journal article" date="2021" name="bioRxiv">
        <title>Whole Genome Assembly and Annotation of Northern Wild Rice, Zizania palustris L., Supports a Whole Genome Duplication in the Zizania Genus.</title>
        <authorList>
            <person name="Haas M."/>
            <person name="Kono T."/>
            <person name="Macchietto M."/>
            <person name="Millas R."/>
            <person name="McGilp L."/>
            <person name="Shao M."/>
            <person name="Duquette J."/>
            <person name="Hirsch C.N."/>
            <person name="Kimball J."/>
        </authorList>
    </citation>
    <scope>NUCLEOTIDE SEQUENCE</scope>
    <source>
        <tissue evidence="2">Fresh leaf tissue</tissue>
    </source>
</reference>
<proteinExistence type="predicted"/>